<evidence type="ECO:0000256" key="11">
    <source>
        <dbReference type="ARBA" id="ARBA00037126"/>
    </source>
</evidence>
<dbReference type="PANTHER" id="PTHR31297:SF34">
    <property type="entry name" value="GLUCAN 1,3-BETA-GLUCOSIDASE 2"/>
    <property type="match status" value="1"/>
</dbReference>
<keyword evidence="3" id="KW-0812">Transmembrane</keyword>
<evidence type="ECO:0000256" key="12">
    <source>
        <dbReference type="ARBA" id="ARBA00041260"/>
    </source>
</evidence>
<dbReference type="EMBL" id="LJYF01000026">
    <property type="protein sequence ID" value="KRP96284.1"/>
    <property type="molecule type" value="Genomic_DNA"/>
</dbReference>
<gene>
    <name evidence="16" type="ORF">AOQ72_18330</name>
</gene>
<protein>
    <recommendedName>
        <fullName evidence="12">Exo-1,3-beta-glucanase D</fullName>
    </recommendedName>
</protein>
<proteinExistence type="inferred from homology"/>
<evidence type="ECO:0000259" key="15">
    <source>
        <dbReference type="Pfam" id="PF00150"/>
    </source>
</evidence>
<comment type="caution">
    <text evidence="16">The sequence shown here is derived from an EMBL/GenBank/DDBJ whole genome shotgun (WGS) entry which is preliminary data.</text>
</comment>
<dbReference type="InterPro" id="IPR050386">
    <property type="entry name" value="Glycosyl_hydrolase_5"/>
</dbReference>
<dbReference type="AlphaFoldDB" id="A0A0R3CJ81"/>
<keyword evidence="9 13" id="KW-0326">Glycosidase</keyword>
<dbReference type="GO" id="GO:0005576">
    <property type="term" value="C:extracellular region"/>
    <property type="evidence" value="ECO:0007669"/>
    <property type="project" value="TreeGrafter"/>
</dbReference>
<evidence type="ECO:0000256" key="7">
    <source>
        <dbReference type="ARBA" id="ARBA00023136"/>
    </source>
</evidence>
<evidence type="ECO:0000256" key="2">
    <source>
        <dbReference type="ARBA" id="ARBA00022475"/>
    </source>
</evidence>
<dbReference type="PANTHER" id="PTHR31297">
    <property type="entry name" value="GLUCAN ENDO-1,6-BETA-GLUCOSIDASE B"/>
    <property type="match status" value="1"/>
</dbReference>
<feature type="domain" description="Glycoside hydrolase family 5" evidence="15">
    <location>
        <begin position="45"/>
        <end position="346"/>
    </location>
</feature>
<keyword evidence="6" id="KW-1133">Transmembrane helix</keyword>
<keyword evidence="8" id="KW-0325">Glycoprotein</keyword>
<comment type="similarity">
    <text evidence="13">Belongs to the glycosyl hydrolase 5 (cellulase A) family.</text>
</comment>
<dbReference type="InterPro" id="IPR001547">
    <property type="entry name" value="Glyco_hydro_5"/>
</dbReference>
<dbReference type="Gene3D" id="3.20.20.80">
    <property type="entry name" value="Glycosidases"/>
    <property type="match status" value="1"/>
</dbReference>
<dbReference type="OrthoDB" id="9800955at2"/>
<dbReference type="GO" id="GO:0009986">
    <property type="term" value="C:cell surface"/>
    <property type="evidence" value="ECO:0007669"/>
    <property type="project" value="TreeGrafter"/>
</dbReference>
<dbReference type="GO" id="GO:0005886">
    <property type="term" value="C:plasma membrane"/>
    <property type="evidence" value="ECO:0007669"/>
    <property type="project" value="UniProtKB-SubCell"/>
</dbReference>
<dbReference type="STRING" id="108015.GA0061099_1006337"/>
<evidence type="ECO:0000256" key="4">
    <source>
        <dbReference type="ARBA" id="ARBA00022801"/>
    </source>
</evidence>
<comment type="subcellular location">
    <subcellularLocation>
        <location evidence="1">Cell membrane</location>
        <topology evidence="1">Single-pass type II membrane protein</topology>
    </subcellularLocation>
</comment>
<keyword evidence="10" id="KW-0961">Cell wall biogenesis/degradation</keyword>
<dbReference type="Pfam" id="PF00150">
    <property type="entry name" value="Cellulase"/>
    <property type="match status" value="1"/>
</dbReference>
<accession>A0A0R3CJ81</accession>
<feature type="chain" id="PRO_5006434387" description="Exo-1,3-beta-glucanase D" evidence="14">
    <location>
        <begin position="26"/>
        <end position="387"/>
    </location>
</feature>
<reference evidence="16 17" key="1">
    <citation type="submission" date="2015-09" db="EMBL/GenBank/DDBJ databases">
        <title>Draft Genome Sequence of the Strain BR 3267 (Bradyrhizobium yuanmingense) recommended as inoculant for cowpea in Brazil.</title>
        <authorList>
            <person name="Simoes-Araujo J.L."/>
            <person name="Zilli J.E."/>
        </authorList>
    </citation>
    <scope>NUCLEOTIDE SEQUENCE [LARGE SCALE GENOMIC DNA]</scope>
    <source>
        <strain evidence="16 17">BR3267</strain>
    </source>
</reference>
<evidence type="ECO:0000256" key="3">
    <source>
        <dbReference type="ARBA" id="ARBA00022692"/>
    </source>
</evidence>
<dbReference type="SUPFAM" id="SSF51445">
    <property type="entry name" value="(Trans)glycosidases"/>
    <property type="match status" value="1"/>
</dbReference>
<keyword evidence="2" id="KW-1003">Cell membrane</keyword>
<evidence type="ECO:0000256" key="9">
    <source>
        <dbReference type="ARBA" id="ARBA00023295"/>
    </source>
</evidence>
<sequence>MTALRCRLLAAAMLLSIAVGRPVFAEDCVPLPSTVSPGRLAALSRGFNADGWINGAPPSRALLQQLRKAGMSHVRLPVPAERVMPRFAAKDEREATLRVLDGALKQLTSLGYSSSVDLHPGERFNRLHKDDPDAAMGEMQEAWRALAGIIRSYPADLVFAELLNEPDIEADRWQREVEALAAFVRRLLPSTTLIVGPVNWQRADSLPRFRPLADPDVVYAIHFYDPMVFTHQGHWDARDPLHDIMDLPYPINAGDPKVQALRQDLQARGAVKALAMLDTAIAAARDKPGAGRWLAPALAWQQQFSRPIVVNEFGVLKAGAPRQSRLRWLAEVTAYARAHCWGWAHWELAQGFGLVDAATGKPDPDVMRALLGAPGRPERAPAARRDR</sequence>
<dbReference type="InterPro" id="IPR017853">
    <property type="entry name" value="GH"/>
</dbReference>
<dbReference type="Proteomes" id="UP000051380">
    <property type="component" value="Unassembled WGS sequence"/>
</dbReference>
<evidence type="ECO:0000256" key="1">
    <source>
        <dbReference type="ARBA" id="ARBA00004401"/>
    </source>
</evidence>
<feature type="signal peptide" evidence="14">
    <location>
        <begin position="1"/>
        <end position="25"/>
    </location>
</feature>
<dbReference type="RefSeq" id="WP_057027547.1">
    <property type="nucleotide sequence ID" value="NZ_LJYF01000026.1"/>
</dbReference>
<name>A0A0R3CJ81_9BRAD</name>
<dbReference type="GO" id="GO:0008422">
    <property type="term" value="F:beta-glucosidase activity"/>
    <property type="evidence" value="ECO:0007669"/>
    <property type="project" value="TreeGrafter"/>
</dbReference>
<evidence type="ECO:0000256" key="14">
    <source>
        <dbReference type="SAM" id="SignalP"/>
    </source>
</evidence>
<comment type="function">
    <text evidence="11">Glucosidase involved in the degradation of cellulosic biomass. Active on lichenan.</text>
</comment>
<evidence type="ECO:0000256" key="5">
    <source>
        <dbReference type="ARBA" id="ARBA00022968"/>
    </source>
</evidence>
<keyword evidence="5" id="KW-0735">Signal-anchor</keyword>
<dbReference type="GO" id="GO:0071555">
    <property type="term" value="P:cell wall organization"/>
    <property type="evidence" value="ECO:0007669"/>
    <property type="project" value="UniProtKB-KW"/>
</dbReference>
<evidence type="ECO:0000313" key="17">
    <source>
        <dbReference type="Proteomes" id="UP000051380"/>
    </source>
</evidence>
<evidence type="ECO:0000313" key="16">
    <source>
        <dbReference type="EMBL" id="KRP96284.1"/>
    </source>
</evidence>
<dbReference type="GO" id="GO:0009251">
    <property type="term" value="P:glucan catabolic process"/>
    <property type="evidence" value="ECO:0007669"/>
    <property type="project" value="TreeGrafter"/>
</dbReference>
<keyword evidence="7" id="KW-0472">Membrane</keyword>
<evidence type="ECO:0000256" key="10">
    <source>
        <dbReference type="ARBA" id="ARBA00023316"/>
    </source>
</evidence>
<keyword evidence="4 13" id="KW-0378">Hydrolase</keyword>
<evidence type="ECO:0000256" key="13">
    <source>
        <dbReference type="RuleBase" id="RU361153"/>
    </source>
</evidence>
<organism evidence="16 17">
    <name type="scientific">Bradyrhizobium yuanmingense</name>
    <dbReference type="NCBI Taxonomy" id="108015"/>
    <lineage>
        <taxon>Bacteria</taxon>
        <taxon>Pseudomonadati</taxon>
        <taxon>Pseudomonadota</taxon>
        <taxon>Alphaproteobacteria</taxon>
        <taxon>Hyphomicrobiales</taxon>
        <taxon>Nitrobacteraceae</taxon>
        <taxon>Bradyrhizobium</taxon>
    </lineage>
</organism>
<keyword evidence="14" id="KW-0732">Signal</keyword>
<evidence type="ECO:0000256" key="6">
    <source>
        <dbReference type="ARBA" id="ARBA00022989"/>
    </source>
</evidence>
<evidence type="ECO:0000256" key="8">
    <source>
        <dbReference type="ARBA" id="ARBA00023180"/>
    </source>
</evidence>